<feature type="domain" description="LIM zinc-binding" evidence="6">
    <location>
        <begin position="273"/>
        <end position="332"/>
    </location>
</feature>
<dbReference type="SMART" id="SM00324">
    <property type="entry name" value="RhoGAP"/>
    <property type="match status" value="1"/>
</dbReference>
<evidence type="ECO:0000256" key="5">
    <source>
        <dbReference type="SAM" id="MobiDB-lite"/>
    </source>
</evidence>
<dbReference type="PROSITE" id="PS50023">
    <property type="entry name" value="LIM_DOMAIN_2"/>
    <property type="match status" value="3"/>
</dbReference>
<dbReference type="CDD" id="cd09391">
    <property type="entry name" value="LIM1_Lrg1p_like"/>
    <property type="match status" value="1"/>
</dbReference>
<feature type="compositionally biased region" description="Polar residues" evidence="5">
    <location>
        <begin position="21"/>
        <end position="34"/>
    </location>
</feature>
<dbReference type="GO" id="GO:0046872">
    <property type="term" value="F:metal ion binding"/>
    <property type="evidence" value="ECO:0007669"/>
    <property type="project" value="UniProtKB-KW"/>
</dbReference>
<dbReference type="Gene3D" id="1.10.555.10">
    <property type="entry name" value="Rho GTPase activation protein"/>
    <property type="match status" value="1"/>
</dbReference>
<dbReference type="PROSITE" id="PS00478">
    <property type="entry name" value="LIM_DOMAIN_1"/>
    <property type="match status" value="2"/>
</dbReference>
<dbReference type="SUPFAM" id="SSF48350">
    <property type="entry name" value="GTPase activation domain, GAP"/>
    <property type="match status" value="1"/>
</dbReference>
<keyword evidence="4" id="KW-0440">LIM domain</keyword>
<feature type="domain" description="LIM zinc-binding" evidence="6">
    <location>
        <begin position="689"/>
        <end position="755"/>
    </location>
</feature>
<dbReference type="Gene3D" id="2.10.110.10">
    <property type="entry name" value="Cysteine Rich Protein"/>
    <property type="match status" value="4"/>
</dbReference>
<dbReference type="PROSITE" id="PS50238">
    <property type="entry name" value="RHOGAP"/>
    <property type="match status" value="1"/>
</dbReference>
<feature type="compositionally biased region" description="Polar residues" evidence="5">
    <location>
        <begin position="883"/>
        <end position="894"/>
    </location>
</feature>
<feature type="compositionally biased region" description="Polar residues" evidence="5">
    <location>
        <begin position="1"/>
        <end position="13"/>
    </location>
</feature>
<feature type="region of interest" description="Disordered" evidence="5">
    <location>
        <begin position="1"/>
        <end position="268"/>
    </location>
</feature>
<dbReference type="InterPro" id="IPR000198">
    <property type="entry name" value="RhoGAP_dom"/>
</dbReference>
<accession>A0A9P0QSW1</accession>
<feature type="domain" description="LIM zinc-binding" evidence="6">
    <location>
        <begin position="341"/>
        <end position="401"/>
    </location>
</feature>
<dbReference type="EMBL" id="CAKXYY010000020">
    <property type="protein sequence ID" value="CAH2354992.1"/>
    <property type="molecule type" value="Genomic_DNA"/>
</dbReference>
<dbReference type="GO" id="GO:0007165">
    <property type="term" value="P:signal transduction"/>
    <property type="evidence" value="ECO:0007669"/>
    <property type="project" value="InterPro"/>
</dbReference>
<feature type="compositionally biased region" description="Basic and acidic residues" evidence="5">
    <location>
        <begin position="132"/>
        <end position="144"/>
    </location>
</feature>
<dbReference type="GO" id="GO:0005933">
    <property type="term" value="C:cellular bud"/>
    <property type="evidence" value="ECO:0007669"/>
    <property type="project" value="UniProtKB-ARBA"/>
</dbReference>
<dbReference type="OrthoDB" id="20689at2759"/>
<reference evidence="8" key="1">
    <citation type="submission" date="2022-03" db="EMBL/GenBank/DDBJ databases">
        <authorList>
            <person name="Legras J.-L."/>
            <person name="Devillers H."/>
            <person name="Grondin C."/>
        </authorList>
    </citation>
    <scope>NUCLEOTIDE SEQUENCE</scope>
    <source>
        <strain evidence="8">CLIB 1423</strain>
    </source>
</reference>
<dbReference type="Pfam" id="PF00412">
    <property type="entry name" value="LIM"/>
    <property type="match status" value="3"/>
</dbReference>
<dbReference type="SUPFAM" id="SSF57716">
    <property type="entry name" value="Glucocorticoid receptor-like (DNA-binding domain)"/>
    <property type="match status" value="3"/>
</dbReference>
<dbReference type="GO" id="GO:0005096">
    <property type="term" value="F:GTPase activator activity"/>
    <property type="evidence" value="ECO:0007669"/>
    <property type="project" value="UniProtKB-KW"/>
</dbReference>
<name>A0A9P0QSW1_9ASCO</name>
<dbReference type="Pfam" id="PF00620">
    <property type="entry name" value="RhoGAP"/>
    <property type="match status" value="1"/>
</dbReference>
<comment type="caution">
    <text evidence="8">The sequence shown here is derived from an EMBL/GenBank/DDBJ whole genome shotgun (WGS) entry which is preliminary data.</text>
</comment>
<evidence type="ECO:0000256" key="2">
    <source>
        <dbReference type="ARBA" id="ARBA00022723"/>
    </source>
</evidence>
<evidence type="ECO:0000256" key="1">
    <source>
        <dbReference type="ARBA" id="ARBA00022468"/>
    </source>
</evidence>
<gene>
    <name evidence="8" type="ORF">CLIB1423_20S01574</name>
</gene>
<organism evidence="8 9">
    <name type="scientific">[Candida] railenensis</name>
    <dbReference type="NCBI Taxonomy" id="45579"/>
    <lineage>
        <taxon>Eukaryota</taxon>
        <taxon>Fungi</taxon>
        <taxon>Dikarya</taxon>
        <taxon>Ascomycota</taxon>
        <taxon>Saccharomycotina</taxon>
        <taxon>Pichiomycetes</taxon>
        <taxon>Debaryomycetaceae</taxon>
        <taxon>Kurtzmaniella</taxon>
    </lineage>
</organism>
<feature type="region of interest" description="Disordered" evidence="5">
    <location>
        <begin position="834"/>
        <end position="901"/>
    </location>
</feature>
<dbReference type="PANTHER" id="PTHR23176:SF129">
    <property type="entry name" value="RHO GTPASE ACTIVATING PROTEIN AT 16F, ISOFORM E-RELATED"/>
    <property type="match status" value="1"/>
</dbReference>
<dbReference type="CDD" id="cd09392">
    <property type="entry name" value="LIM2_Lrg1p_like"/>
    <property type="match status" value="1"/>
</dbReference>
<dbReference type="InterPro" id="IPR050729">
    <property type="entry name" value="Rho-GAP"/>
</dbReference>
<feature type="region of interest" description="Disordered" evidence="5">
    <location>
        <begin position="979"/>
        <end position="1000"/>
    </location>
</feature>
<evidence type="ECO:0000259" key="7">
    <source>
        <dbReference type="PROSITE" id="PS50238"/>
    </source>
</evidence>
<dbReference type="SMART" id="SM00132">
    <property type="entry name" value="LIM"/>
    <property type="match status" value="3"/>
</dbReference>
<dbReference type="GO" id="GO:0005938">
    <property type="term" value="C:cell cortex"/>
    <property type="evidence" value="ECO:0007669"/>
    <property type="project" value="UniProtKB-ARBA"/>
</dbReference>
<feature type="compositionally biased region" description="Low complexity" evidence="5">
    <location>
        <begin position="152"/>
        <end position="256"/>
    </location>
</feature>
<evidence type="ECO:0000259" key="6">
    <source>
        <dbReference type="PROSITE" id="PS50023"/>
    </source>
</evidence>
<feature type="domain" description="Rho-GAP" evidence="7">
    <location>
        <begin position="1098"/>
        <end position="1312"/>
    </location>
</feature>
<keyword evidence="2 4" id="KW-0479">Metal-binding</keyword>
<evidence type="ECO:0000256" key="4">
    <source>
        <dbReference type="PROSITE-ProRule" id="PRU00125"/>
    </source>
</evidence>
<evidence type="ECO:0000256" key="3">
    <source>
        <dbReference type="ARBA" id="ARBA00022833"/>
    </source>
</evidence>
<protein>
    <submittedName>
        <fullName evidence="8">Rho-GTPase-activating protein Lrg1p</fullName>
    </submittedName>
</protein>
<keyword evidence="3 4" id="KW-0862">Zinc</keyword>
<feature type="compositionally biased region" description="Polar residues" evidence="5">
    <location>
        <begin position="83"/>
        <end position="115"/>
    </location>
</feature>
<dbReference type="PANTHER" id="PTHR23176">
    <property type="entry name" value="RHO/RAC/CDC GTPASE-ACTIVATING PROTEIN"/>
    <property type="match status" value="1"/>
</dbReference>
<keyword evidence="9" id="KW-1185">Reference proteome</keyword>
<keyword evidence="1" id="KW-0343">GTPase activation</keyword>
<feature type="compositionally biased region" description="Polar residues" evidence="5">
    <location>
        <begin position="982"/>
        <end position="1000"/>
    </location>
</feature>
<sequence length="1397" mass="157475">MNSSSTQTRNIQANKKPLKQGSVSPFASRQSVFQFDTGGVTETLMESIPKSSRPSQHARSHSHNTESKTSTNWTSLIPPMPTYPSQVAHKSNNPFNAYNHPNQRHSIAISPSQQNGNGGADLNLTPITPPPHQDKFPEWDEYSHQRSVSAGQQQQQQQQQQQKPPYQQQHQYQQQYYTQHPQQKQNPQNQQQHQHQQQQQKQQPQNQQQQQFQQSTRQSYSQSPIPQTQPPQFQFQTQPQAHSQSQSQSQPRQLVQNPDPVDANKKVTRKRKKICNKCGLEITGQFVRALSNAYHVECFTCNECMKPCSSKFFPYEETDVETGAKYQVALCEYDYFKKLDLICFNCNSALRGPYITALGNKYHLEHFKCAVCQKVFESDESYYEHESNIYCHFHYSKLYASHCEGCHSSIVKQFVELFRGGRNQQWHPECYMVHKFWNVCITADSVGLQSKLRISNNQTLNMQNLKESDNISSELLLSAEQQIENIVMSCWLKLSGYEEVTASCISDMLLNACTCNQKNGLVSTGKLILNVEILFSSLDLIRKLCTKITPVVAANNNSNSNHSGTSSGEETNEYFQLLRKEPRNISGKIMSYLAILRKSKQISTSGSLSAELLSVITGCAHYLKLLIRIGLNNALKANKLQGSTEASDLFLNSVSGFENYIPSDSQNGSISEKEALMNKNLLIPSNATDACHTCQKSIERECVKFENKRWHFKCFVCSHCTKTITPTEENLTKCGFNSLGGLISCEECIVKDSDAKTGYELISDLTQLIYLLKIALARSKSVMGAVTTSSTNQKSGSLSKQGSGTNMMTIEEDKRVTTTEEDYSNTINDVTRLRSRRQSQKLSNSIKQNARKSVIVEAPEADTAKKMEEDANSDEGINRSRNESFSSQLSFTNTKESEQFKVSQKKELLIRDEPERQLTNSHLDRTSDLLKSEKSLTLDDIPRIVAAEQAREQRPNAFKHHNSLYQGQRPMQPVKTVAAASGRSNTVATNKSNGFKTDRNMNSPIVMNNVGNGGIVVNGGDFGKRLKYFSELNKSEHFILRHIAVEALIQISNNKYNKEELLGLIQTRKSPTFWDKFKFGGSGDSAKNKNGAGGVFGVDLQDLTKKYGVDSDHGVGPSKLRIPIVVDDIINALRQKDMSVEGIFRLNGNIKKLRELTEAINKNPLKSPDFSAQTAVQLAALMKKWLRELPNPLLTFNLYDLWISSQKESNLLVQKRIIHLAYSMLPRSHRNLLEVLLYFFSWVASFAEIDEETGSKMDIHNLATVIAPNILYSKQAQTGGGSADLPGTHQGDTYFLAIEVVNQLIEMHEELSTIPEDLLEFFEKEGFNKMSEDVSTKEIMNRLEKICTNSPPFFVLSFKAAQANPNGKYENEMVQKNTISRGHSELVRESHGETTNV</sequence>
<evidence type="ECO:0000313" key="9">
    <source>
        <dbReference type="Proteomes" id="UP000837801"/>
    </source>
</evidence>
<dbReference type="InterPro" id="IPR001781">
    <property type="entry name" value="Znf_LIM"/>
</dbReference>
<proteinExistence type="predicted"/>
<dbReference type="InterPro" id="IPR008936">
    <property type="entry name" value="Rho_GTPase_activation_prot"/>
</dbReference>
<evidence type="ECO:0000313" key="8">
    <source>
        <dbReference type="EMBL" id="CAH2354992.1"/>
    </source>
</evidence>
<dbReference type="Proteomes" id="UP000837801">
    <property type="component" value="Unassembled WGS sequence"/>
</dbReference>